<dbReference type="AlphaFoldDB" id="A0A914DRY4"/>
<accession>A0A914DRY4</accession>
<sequence>MIFFIMLDICYAHNIRRHRSPLDIRNHDPKHYHRRIKEHPKKTYPKICYFSPIQCLFTRDEVASTTTKPDSTTISLEMDSTTSIIEETSTIQDIESTTIVPRKNEVGVRDLLQKPNFRPRPLYFNF</sequence>
<reference evidence="2" key="1">
    <citation type="submission" date="2022-11" db="UniProtKB">
        <authorList>
            <consortium name="WormBaseParasite"/>
        </authorList>
    </citation>
    <scope>IDENTIFICATION</scope>
</reference>
<keyword evidence="1" id="KW-1185">Reference proteome</keyword>
<evidence type="ECO:0000313" key="1">
    <source>
        <dbReference type="Proteomes" id="UP000887540"/>
    </source>
</evidence>
<dbReference type="WBParaSite" id="ACRNAN_scaffold3617.g32965.t1">
    <property type="protein sequence ID" value="ACRNAN_scaffold3617.g32965.t1"/>
    <property type="gene ID" value="ACRNAN_scaffold3617.g32965"/>
</dbReference>
<evidence type="ECO:0000313" key="2">
    <source>
        <dbReference type="WBParaSite" id="ACRNAN_scaffold3617.g32965.t1"/>
    </source>
</evidence>
<protein>
    <submittedName>
        <fullName evidence="2">Uncharacterized protein</fullName>
    </submittedName>
</protein>
<name>A0A914DRY4_9BILA</name>
<organism evidence="1 2">
    <name type="scientific">Acrobeloides nanus</name>
    <dbReference type="NCBI Taxonomy" id="290746"/>
    <lineage>
        <taxon>Eukaryota</taxon>
        <taxon>Metazoa</taxon>
        <taxon>Ecdysozoa</taxon>
        <taxon>Nematoda</taxon>
        <taxon>Chromadorea</taxon>
        <taxon>Rhabditida</taxon>
        <taxon>Tylenchina</taxon>
        <taxon>Cephalobomorpha</taxon>
        <taxon>Cephaloboidea</taxon>
        <taxon>Cephalobidae</taxon>
        <taxon>Acrobeloides</taxon>
    </lineage>
</organism>
<dbReference type="Proteomes" id="UP000887540">
    <property type="component" value="Unplaced"/>
</dbReference>
<proteinExistence type="predicted"/>